<feature type="transmembrane region" description="Helical" evidence="12">
    <location>
        <begin position="100"/>
        <end position="119"/>
    </location>
</feature>
<dbReference type="GeneID" id="20832602"/>
<dbReference type="InterPro" id="IPR000568">
    <property type="entry name" value="ATP_synth_F0_asu"/>
</dbReference>
<gene>
    <name evidence="13" type="primary">atp6</name>
</gene>
<evidence type="ECO:0000256" key="8">
    <source>
        <dbReference type="ARBA" id="ARBA00023065"/>
    </source>
</evidence>
<dbReference type="NCBIfam" id="TIGR01131">
    <property type="entry name" value="ATP_synt_6_or_A"/>
    <property type="match status" value="1"/>
</dbReference>
<organism evidence="13">
    <name type="scientific">Scutopus ventrolineatus</name>
    <dbReference type="NCBI Taxonomy" id="52922"/>
    <lineage>
        <taxon>Eukaryota</taxon>
        <taxon>Metazoa</taxon>
        <taxon>Spiralia</taxon>
        <taxon>Lophotrochozoa</taxon>
        <taxon>Mollusca</taxon>
        <taxon>Aplacophora</taxon>
        <taxon>Caudofoveata</taxon>
        <taxon>Limifossorimorpha</taxon>
        <taxon>Limifossorida</taxon>
        <taxon>Scutopodidae</taxon>
        <taxon>Scutopus</taxon>
    </lineage>
</organism>
<dbReference type="SUPFAM" id="SSF81336">
    <property type="entry name" value="F1F0 ATP synthase subunit A"/>
    <property type="match status" value="1"/>
</dbReference>
<evidence type="ECO:0000256" key="11">
    <source>
        <dbReference type="RuleBase" id="RU004450"/>
    </source>
</evidence>
<dbReference type="PRINTS" id="PR00123">
    <property type="entry name" value="ATPASEA"/>
</dbReference>
<feature type="transmembrane region" description="Helical" evidence="12">
    <location>
        <begin position="20"/>
        <end position="39"/>
    </location>
</feature>
<keyword evidence="3" id="KW-0813">Transport</keyword>
<keyword evidence="10" id="KW-0066">ATP synthesis</keyword>
<reference evidence="13" key="1">
    <citation type="journal article" date="2014" name="BMC Evol. Biol.">
        <title>The complete mitoc genome of Scutopus ventrolineatus (Mollusca: Chaetodermomorpha) supports the Aculifera hypothesis.</title>
        <authorList>
            <person name="Osca D."/>
            <person name="Irisarri I."/>
            <person name="Todt C."/>
            <person name="Grande C."/>
            <person name="Zardoya R."/>
        </authorList>
    </citation>
    <scope>NUCLEOTIDE SEQUENCE</scope>
</reference>
<dbReference type="GO" id="GO:0046933">
    <property type="term" value="F:proton-transporting ATP synthase activity, rotational mechanism"/>
    <property type="evidence" value="ECO:0007669"/>
    <property type="project" value="TreeGrafter"/>
</dbReference>
<dbReference type="InterPro" id="IPR045083">
    <property type="entry name" value="ATP_synth_F0_asu_bact/mt"/>
</dbReference>
<accession>A0A096XEB2</accession>
<keyword evidence="6" id="KW-0375">Hydrogen ion transport</keyword>
<comment type="subcellular location">
    <subcellularLocation>
        <location evidence="1">Membrane</location>
        <topology evidence="1">Multi-pass membrane protein</topology>
    </subcellularLocation>
    <subcellularLocation>
        <location evidence="11">Mitochondrion inner membrane</location>
        <topology evidence="11">Multi-pass membrane protein</topology>
    </subcellularLocation>
</comment>
<protein>
    <recommendedName>
        <fullName evidence="11">ATP synthase subunit a</fullName>
    </recommendedName>
</protein>
<feature type="transmembrane region" description="Helical" evidence="12">
    <location>
        <begin position="171"/>
        <end position="194"/>
    </location>
</feature>
<dbReference type="PROSITE" id="PS00449">
    <property type="entry name" value="ATPASE_A"/>
    <property type="match status" value="1"/>
</dbReference>
<evidence type="ECO:0000256" key="10">
    <source>
        <dbReference type="ARBA" id="ARBA00023310"/>
    </source>
</evidence>
<feature type="transmembrane region" description="Helical" evidence="12">
    <location>
        <begin position="131"/>
        <end position="151"/>
    </location>
</feature>
<dbReference type="GO" id="GO:0045259">
    <property type="term" value="C:proton-transporting ATP synthase complex"/>
    <property type="evidence" value="ECO:0007669"/>
    <property type="project" value="UniProtKB-KW"/>
</dbReference>
<evidence type="ECO:0000256" key="4">
    <source>
        <dbReference type="ARBA" id="ARBA00022547"/>
    </source>
</evidence>
<dbReference type="CTD" id="4508"/>
<evidence type="ECO:0000256" key="7">
    <source>
        <dbReference type="ARBA" id="ARBA00022989"/>
    </source>
</evidence>
<evidence type="ECO:0000256" key="9">
    <source>
        <dbReference type="ARBA" id="ARBA00023136"/>
    </source>
</evidence>
<evidence type="ECO:0000256" key="6">
    <source>
        <dbReference type="ARBA" id="ARBA00022781"/>
    </source>
</evidence>
<keyword evidence="8" id="KW-0406">Ion transport</keyword>
<sequence length="228" mass="25586">MMMDIFSTSDSNNMVFFQQSWILWLLSVYLILSQSYIFWVNSPWMVISNNLKSIIVSLASRSFGASFKGFTIIITSLFLFLMMTNLTGMIPYTFSSSSHLMLSLSMSLTFWLSLIILGLKKSPKKMIAHLLPVGSPGILSPFLAVVELISIMVRPVTLAIRLTANMGAGHIILGLIGTYLSSYIFSSWIFLLLILIQMGYFLFEFGVSLIQAYIFSLLITLYSDDLAC</sequence>
<keyword evidence="7 12" id="KW-1133">Transmembrane helix</keyword>
<geneLocation type="mitochondrion" evidence="13"/>
<evidence type="ECO:0000256" key="1">
    <source>
        <dbReference type="ARBA" id="ARBA00004141"/>
    </source>
</evidence>
<feature type="transmembrane region" description="Helical" evidence="12">
    <location>
        <begin position="201"/>
        <end position="222"/>
    </location>
</feature>
<keyword evidence="5 12" id="KW-0812">Transmembrane</keyword>
<dbReference type="Pfam" id="PF00119">
    <property type="entry name" value="ATP-synt_A"/>
    <property type="match status" value="1"/>
</dbReference>
<comment type="similarity">
    <text evidence="2">Belongs to the ATPase A chain family.</text>
</comment>
<dbReference type="RefSeq" id="YP_009092233.1">
    <property type="nucleotide sequence ID" value="NC_025284.1"/>
</dbReference>
<dbReference type="EMBL" id="KC757645">
    <property type="protein sequence ID" value="AHI45696.1"/>
    <property type="molecule type" value="Genomic_DNA"/>
</dbReference>
<feature type="transmembrane region" description="Helical" evidence="12">
    <location>
        <begin position="70"/>
        <end position="94"/>
    </location>
</feature>
<keyword evidence="4" id="KW-0138">CF(0)</keyword>
<evidence type="ECO:0000256" key="12">
    <source>
        <dbReference type="SAM" id="Phobius"/>
    </source>
</evidence>
<name>A0A096XEB2_SCUVE</name>
<proteinExistence type="inferred from homology"/>
<dbReference type="PANTHER" id="PTHR11410">
    <property type="entry name" value="ATP SYNTHASE SUBUNIT A"/>
    <property type="match status" value="1"/>
</dbReference>
<dbReference type="InterPro" id="IPR035908">
    <property type="entry name" value="F0_ATP_A_sf"/>
</dbReference>
<dbReference type="CDD" id="cd00310">
    <property type="entry name" value="ATP-synt_Fo_a_6"/>
    <property type="match status" value="1"/>
</dbReference>
<dbReference type="PANTHER" id="PTHR11410:SF0">
    <property type="entry name" value="ATP SYNTHASE SUBUNIT A"/>
    <property type="match status" value="1"/>
</dbReference>
<dbReference type="InterPro" id="IPR023011">
    <property type="entry name" value="ATP_synth_F0_asu_AS"/>
</dbReference>
<evidence type="ECO:0000313" key="13">
    <source>
        <dbReference type="EMBL" id="AHI45696.1"/>
    </source>
</evidence>
<evidence type="ECO:0000256" key="3">
    <source>
        <dbReference type="ARBA" id="ARBA00022448"/>
    </source>
</evidence>
<keyword evidence="9 12" id="KW-0472">Membrane</keyword>
<evidence type="ECO:0000256" key="2">
    <source>
        <dbReference type="ARBA" id="ARBA00006810"/>
    </source>
</evidence>
<dbReference type="Gene3D" id="1.20.120.220">
    <property type="entry name" value="ATP synthase, F0 complex, subunit A"/>
    <property type="match status" value="1"/>
</dbReference>
<evidence type="ECO:0000256" key="5">
    <source>
        <dbReference type="ARBA" id="ARBA00022692"/>
    </source>
</evidence>
<dbReference type="GO" id="GO:0005743">
    <property type="term" value="C:mitochondrial inner membrane"/>
    <property type="evidence" value="ECO:0007669"/>
    <property type="project" value="UniProtKB-SubCell"/>
</dbReference>
<dbReference type="AlphaFoldDB" id="A0A096XEB2"/>
<keyword evidence="13" id="KW-0496">Mitochondrion</keyword>